<dbReference type="InterPro" id="IPR041247">
    <property type="entry name" value="Rad52_fam"/>
</dbReference>
<gene>
    <name evidence="4" type="ORF">E1809_11290</name>
</gene>
<evidence type="ECO:0000256" key="1">
    <source>
        <dbReference type="ARBA" id="ARBA00006638"/>
    </source>
</evidence>
<evidence type="ECO:0000313" key="4">
    <source>
        <dbReference type="EMBL" id="TDF95603.1"/>
    </source>
</evidence>
<protein>
    <submittedName>
        <fullName evidence="4">Recombinase</fullName>
    </submittedName>
</protein>
<dbReference type="Pfam" id="PF04098">
    <property type="entry name" value="Rad52_Rad22"/>
    <property type="match status" value="2"/>
</dbReference>
<dbReference type="GO" id="GO:0006281">
    <property type="term" value="P:DNA repair"/>
    <property type="evidence" value="ECO:0007669"/>
    <property type="project" value="UniProtKB-KW"/>
</dbReference>
<reference evidence="4 5" key="1">
    <citation type="submission" date="2019-03" db="EMBL/GenBank/DDBJ databases">
        <title>Whole genome sequence of Arthrobacter sp JH1-1.</title>
        <authorList>
            <person name="Trinh H.N."/>
        </authorList>
    </citation>
    <scope>NUCLEOTIDE SEQUENCE [LARGE SCALE GENOMIC DNA]</scope>
    <source>
        <strain evidence="4 5">JH1-1</strain>
    </source>
</reference>
<evidence type="ECO:0000256" key="3">
    <source>
        <dbReference type="ARBA" id="ARBA00023204"/>
    </source>
</evidence>
<sequence length="263" mass="28960">MNGDPQDKQPKLELLRAPFEPSDIDWRVQRSGIKDNKGWVQATAYIDNRAVQNRLDDVCGAENWKNEYKPGPAGGVIAGISIKLNGEWITKWDGADNTDVEAVKGGLSDSMKRAAVQWGIGRYLYSVESLYATVGPNGDYHIKIWAYGANRKTDQPKVVGYWSAPKLPARALPVRISAAEPQVKSSAAALLNVETVPEEPLEDAPTGAQIIQIRAKWIAAGGKDVKARDEWVKVIKTKAQAEQAIRQLDAKIERRTAEQEDAS</sequence>
<accession>A0A4R5KJD1</accession>
<dbReference type="OrthoDB" id="3525196at2"/>
<keyword evidence="2" id="KW-0227">DNA damage</keyword>
<evidence type="ECO:0000256" key="2">
    <source>
        <dbReference type="ARBA" id="ARBA00022763"/>
    </source>
</evidence>
<comment type="similarity">
    <text evidence="1">Belongs to the RAD52 family.</text>
</comment>
<dbReference type="RefSeq" id="WP_133204334.1">
    <property type="nucleotide sequence ID" value="NZ_SMRU01000012.1"/>
</dbReference>
<dbReference type="Proteomes" id="UP000295511">
    <property type="component" value="Unassembled WGS sequence"/>
</dbReference>
<organism evidence="4 5">
    <name type="scientific">Arthrobacter terricola</name>
    <dbReference type="NCBI Taxonomy" id="2547396"/>
    <lineage>
        <taxon>Bacteria</taxon>
        <taxon>Bacillati</taxon>
        <taxon>Actinomycetota</taxon>
        <taxon>Actinomycetes</taxon>
        <taxon>Micrococcales</taxon>
        <taxon>Micrococcaceae</taxon>
        <taxon>Arthrobacter</taxon>
    </lineage>
</organism>
<evidence type="ECO:0000313" key="5">
    <source>
        <dbReference type="Proteomes" id="UP000295511"/>
    </source>
</evidence>
<proteinExistence type="inferred from homology"/>
<dbReference type="AlphaFoldDB" id="A0A4R5KJD1"/>
<name>A0A4R5KJD1_9MICC</name>
<keyword evidence="5" id="KW-1185">Reference proteome</keyword>
<dbReference type="EMBL" id="SMRU01000012">
    <property type="protein sequence ID" value="TDF95603.1"/>
    <property type="molecule type" value="Genomic_DNA"/>
</dbReference>
<comment type="caution">
    <text evidence="4">The sequence shown here is derived from an EMBL/GenBank/DDBJ whole genome shotgun (WGS) entry which is preliminary data.</text>
</comment>
<keyword evidence="3" id="KW-0234">DNA repair</keyword>